<dbReference type="GO" id="GO:0005524">
    <property type="term" value="F:ATP binding"/>
    <property type="evidence" value="ECO:0007669"/>
    <property type="project" value="UniProtKB-KW"/>
</dbReference>
<organism evidence="7 8">
    <name type="scientific">Microthyrium microscopicum</name>
    <dbReference type="NCBI Taxonomy" id="703497"/>
    <lineage>
        <taxon>Eukaryota</taxon>
        <taxon>Fungi</taxon>
        <taxon>Dikarya</taxon>
        <taxon>Ascomycota</taxon>
        <taxon>Pezizomycotina</taxon>
        <taxon>Dothideomycetes</taxon>
        <taxon>Dothideomycetes incertae sedis</taxon>
        <taxon>Microthyriales</taxon>
        <taxon>Microthyriaceae</taxon>
        <taxon>Microthyrium</taxon>
    </lineage>
</organism>
<evidence type="ECO:0000256" key="4">
    <source>
        <dbReference type="ARBA" id="ARBA00022777"/>
    </source>
</evidence>
<comment type="similarity">
    <text evidence="1">Belongs to the methylthioribose kinase family.</text>
</comment>
<proteinExistence type="inferred from homology"/>
<keyword evidence="8" id="KW-1185">Reference proteome</keyword>
<keyword evidence="3" id="KW-0547">Nucleotide-binding</keyword>
<reference evidence="7" key="1">
    <citation type="journal article" date="2020" name="Stud. Mycol.">
        <title>101 Dothideomycetes genomes: a test case for predicting lifestyles and emergence of pathogens.</title>
        <authorList>
            <person name="Haridas S."/>
            <person name="Albert R."/>
            <person name="Binder M."/>
            <person name="Bloem J."/>
            <person name="Labutti K."/>
            <person name="Salamov A."/>
            <person name="Andreopoulos B."/>
            <person name="Baker S."/>
            <person name="Barry K."/>
            <person name="Bills G."/>
            <person name="Bluhm B."/>
            <person name="Cannon C."/>
            <person name="Castanera R."/>
            <person name="Culley D."/>
            <person name="Daum C."/>
            <person name="Ezra D."/>
            <person name="Gonzalez J."/>
            <person name="Henrissat B."/>
            <person name="Kuo A."/>
            <person name="Liang C."/>
            <person name="Lipzen A."/>
            <person name="Lutzoni F."/>
            <person name="Magnuson J."/>
            <person name="Mondo S."/>
            <person name="Nolan M."/>
            <person name="Ohm R."/>
            <person name="Pangilinan J."/>
            <person name="Park H.-J."/>
            <person name="Ramirez L."/>
            <person name="Alfaro M."/>
            <person name="Sun H."/>
            <person name="Tritt A."/>
            <person name="Yoshinaga Y."/>
            <person name="Zwiers L.-H."/>
            <person name="Turgeon B."/>
            <person name="Goodwin S."/>
            <person name="Spatafora J."/>
            <person name="Crous P."/>
            <person name="Grigoriev I."/>
        </authorList>
    </citation>
    <scope>NUCLEOTIDE SEQUENCE</scope>
    <source>
        <strain evidence="7">CBS 115976</strain>
    </source>
</reference>
<dbReference type="PANTHER" id="PTHR34273:SF2">
    <property type="entry name" value="METHYLTHIORIBOSE KINASE"/>
    <property type="match status" value="1"/>
</dbReference>
<evidence type="ECO:0000256" key="5">
    <source>
        <dbReference type="ARBA" id="ARBA00022840"/>
    </source>
</evidence>
<dbReference type="GO" id="GO:0016301">
    <property type="term" value="F:kinase activity"/>
    <property type="evidence" value="ECO:0007669"/>
    <property type="project" value="UniProtKB-KW"/>
</dbReference>
<name>A0A6A6U9V5_9PEZI</name>
<evidence type="ECO:0000256" key="2">
    <source>
        <dbReference type="ARBA" id="ARBA00022679"/>
    </source>
</evidence>
<dbReference type="InterPro" id="IPR002575">
    <property type="entry name" value="Aminoglycoside_PTrfase"/>
</dbReference>
<dbReference type="Proteomes" id="UP000799302">
    <property type="component" value="Unassembled WGS sequence"/>
</dbReference>
<dbReference type="Gene3D" id="3.90.1200.10">
    <property type="match status" value="1"/>
</dbReference>
<dbReference type="InterPro" id="IPR011009">
    <property type="entry name" value="Kinase-like_dom_sf"/>
</dbReference>
<dbReference type="SUPFAM" id="SSF56112">
    <property type="entry name" value="Protein kinase-like (PK-like)"/>
    <property type="match status" value="1"/>
</dbReference>
<dbReference type="OrthoDB" id="25129at2759"/>
<protein>
    <submittedName>
        <fullName evidence="7">Kinase-like protein</fullName>
    </submittedName>
</protein>
<evidence type="ECO:0000313" key="7">
    <source>
        <dbReference type="EMBL" id="KAF2669039.1"/>
    </source>
</evidence>
<dbReference type="PANTHER" id="PTHR34273">
    <property type="entry name" value="METHYLTHIORIBOSE KINASE"/>
    <property type="match status" value="1"/>
</dbReference>
<feature type="domain" description="Aminoglycoside phosphotransferase" evidence="6">
    <location>
        <begin position="31"/>
        <end position="266"/>
    </location>
</feature>
<keyword evidence="4 7" id="KW-0418">Kinase</keyword>
<dbReference type="Pfam" id="PF01636">
    <property type="entry name" value="APH"/>
    <property type="match status" value="1"/>
</dbReference>
<evidence type="ECO:0000259" key="6">
    <source>
        <dbReference type="Pfam" id="PF01636"/>
    </source>
</evidence>
<evidence type="ECO:0000256" key="3">
    <source>
        <dbReference type="ARBA" id="ARBA00022741"/>
    </source>
</evidence>
<evidence type="ECO:0000313" key="8">
    <source>
        <dbReference type="Proteomes" id="UP000799302"/>
    </source>
</evidence>
<dbReference type="EMBL" id="MU004235">
    <property type="protein sequence ID" value="KAF2669039.1"/>
    <property type="molecule type" value="Genomic_DNA"/>
</dbReference>
<gene>
    <name evidence="7" type="ORF">BT63DRAFT_424753</name>
</gene>
<keyword evidence="5" id="KW-0067">ATP-binding</keyword>
<accession>A0A6A6U9V5</accession>
<evidence type="ECO:0000256" key="1">
    <source>
        <dbReference type="ARBA" id="ARBA00010165"/>
    </source>
</evidence>
<dbReference type="Gene3D" id="3.30.200.20">
    <property type="entry name" value="Phosphorylase Kinase, domain 1"/>
    <property type="match status" value="1"/>
</dbReference>
<keyword evidence="2" id="KW-0808">Transferase</keyword>
<dbReference type="AlphaFoldDB" id="A0A6A6U9V5"/>
<sequence length="336" mass="37762">MALTTESAIQEYLKTTKSLALDPEETYATAELSGGTANFVYRLTDTQGSTSIIKHAEPYVRTHPDIQFPVVRMDFEANVLRALPDVLPSSEVIQPVGVLAYDSEAHVLRLSDGGSTTLKDVYSTLSEAEVQEAGGRLGRWLARFHLATKAMDIGDNQVAKNIYRHSYKWLASRLEKYGQDKSIGERNNEMFGSLLATDDGMVCHGDFWPGNVLVQKDSLKMTIVDWEMTRRGNGATDVGQFAAESWLLDRFRGGKGMLKAFLEAYRKERGDHWTLSDKRRMAIHMGTHIAFWPTGVPWGNEEETLECVKTGVEIIQHATDEHYEWLQKSVLEPIFA</sequence>